<dbReference type="InterPro" id="IPR001608">
    <property type="entry name" value="Ala_racemase_N"/>
</dbReference>
<comment type="similarity">
    <text evidence="1">Belongs to the DSD1 family.</text>
</comment>
<dbReference type="Gene3D" id="2.40.37.20">
    <property type="entry name" value="D-serine dehydratase-like domain"/>
    <property type="match status" value="1"/>
</dbReference>
<keyword evidence="2" id="KW-0456">Lyase</keyword>
<dbReference type="InterPro" id="IPR042208">
    <property type="entry name" value="D-ser_dehydrat-like_sf"/>
</dbReference>
<organism evidence="4 5">
    <name type="scientific">Oxalicibacterium flavum</name>
    <dbReference type="NCBI Taxonomy" id="179467"/>
    <lineage>
        <taxon>Bacteria</taxon>
        <taxon>Pseudomonadati</taxon>
        <taxon>Pseudomonadota</taxon>
        <taxon>Betaproteobacteria</taxon>
        <taxon>Burkholderiales</taxon>
        <taxon>Oxalobacteraceae</taxon>
        <taxon>Oxalicibacterium</taxon>
    </lineage>
</organism>
<dbReference type="AlphaFoldDB" id="A0A8J2UQH5"/>
<dbReference type="GO" id="GO:0008721">
    <property type="term" value="F:D-serine ammonia-lyase activity"/>
    <property type="evidence" value="ECO:0007669"/>
    <property type="project" value="TreeGrafter"/>
</dbReference>
<evidence type="ECO:0000256" key="2">
    <source>
        <dbReference type="ARBA" id="ARBA00023239"/>
    </source>
</evidence>
<gene>
    <name evidence="4" type="ORF">GCM10007205_22560</name>
</gene>
<dbReference type="GO" id="GO:0036088">
    <property type="term" value="P:D-serine catabolic process"/>
    <property type="evidence" value="ECO:0007669"/>
    <property type="project" value="TreeGrafter"/>
</dbReference>
<dbReference type="InterPro" id="IPR051466">
    <property type="entry name" value="D-amino_acid_metab_enzyme"/>
</dbReference>
<evidence type="ECO:0000259" key="3">
    <source>
        <dbReference type="SMART" id="SM01119"/>
    </source>
</evidence>
<evidence type="ECO:0000256" key="1">
    <source>
        <dbReference type="ARBA" id="ARBA00005323"/>
    </source>
</evidence>
<reference evidence="4" key="2">
    <citation type="submission" date="2020-09" db="EMBL/GenBank/DDBJ databases">
        <authorList>
            <person name="Sun Q."/>
            <person name="Sedlacek I."/>
        </authorList>
    </citation>
    <scope>NUCLEOTIDE SEQUENCE</scope>
    <source>
        <strain evidence="4">CCM 7086</strain>
    </source>
</reference>
<dbReference type="SMART" id="SM01119">
    <property type="entry name" value="D-ser_dehydrat"/>
    <property type="match status" value="1"/>
</dbReference>
<proteinExistence type="inferred from homology"/>
<dbReference type="Gene3D" id="3.20.20.10">
    <property type="entry name" value="Alanine racemase"/>
    <property type="match status" value="1"/>
</dbReference>
<dbReference type="CDD" id="cd06819">
    <property type="entry name" value="PLPDE_III_LS_D-TA"/>
    <property type="match status" value="1"/>
</dbReference>
<sequence length="379" mass="39813">MSVDVHLAFPPLARIGDPLERVSTPALILDLDAFDANVGAMAAMAKKAGVALRPHAKAHKSSAISQRQLEAGAVGICCQKLTEVYPFVRAGIRNVHISNEFVGADKVAMAIELARHITLSICVDHVQQVRDIGAAADAAGVTIAVLPEVDIGQGRCGVASEEQLAALADAIAAHPGLRFGGLQAYHGGIQHVAEWDQRRVAAARSADKAAAYVRFLEARGLPCPVVTGGGTGTVEFDAASGVFTELQPGSYIFLDGHYGSSEWLGGFRPRHGLFIASTVMSTAKPGMAVCDVGLKGVAVDSGLPRVHGAAAADLRYTAANDEHGILHLVDAQQPDRLGERLLLIPGHCDPTCNLHDQFVCVRDGVVEALWAIDARGLSQ</sequence>
<accession>A0A8J2UQH5</accession>
<dbReference type="PANTHER" id="PTHR28004">
    <property type="entry name" value="ZGC:162816-RELATED"/>
    <property type="match status" value="1"/>
</dbReference>
<keyword evidence="5" id="KW-1185">Reference proteome</keyword>
<dbReference type="Proteomes" id="UP000620266">
    <property type="component" value="Unassembled WGS sequence"/>
</dbReference>
<protein>
    <submittedName>
        <fullName evidence="4">Alanine racemase</fullName>
    </submittedName>
</protein>
<dbReference type="SUPFAM" id="SSF51419">
    <property type="entry name" value="PLP-binding barrel"/>
    <property type="match status" value="1"/>
</dbReference>
<feature type="domain" description="D-serine dehydratase-like" evidence="3">
    <location>
        <begin position="272"/>
        <end position="362"/>
    </location>
</feature>
<name>A0A8J2UQH5_9BURK</name>
<dbReference type="InterPro" id="IPR029066">
    <property type="entry name" value="PLP-binding_barrel"/>
</dbReference>
<dbReference type="PANTHER" id="PTHR28004:SF2">
    <property type="entry name" value="D-SERINE DEHYDRATASE"/>
    <property type="match status" value="1"/>
</dbReference>
<evidence type="ECO:0000313" key="4">
    <source>
        <dbReference type="EMBL" id="GGC13158.1"/>
    </source>
</evidence>
<dbReference type="Pfam" id="PF14031">
    <property type="entry name" value="D-ser_dehydrat"/>
    <property type="match status" value="1"/>
</dbReference>
<dbReference type="Pfam" id="PF01168">
    <property type="entry name" value="Ala_racemase_N"/>
    <property type="match status" value="1"/>
</dbReference>
<evidence type="ECO:0000313" key="5">
    <source>
        <dbReference type="Proteomes" id="UP000620266"/>
    </source>
</evidence>
<comment type="caution">
    <text evidence="4">The sequence shown here is derived from an EMBL/GenBank/DDBJ whole genome shotgun (WGS) entry which is preliminary data.</text>
</comment>
<dbReference type="InterPro" id="IPR026956">
    <property type="entry name" value="D-ser_dehydrat-like_dom"/>
</dbReference>
<dbReference type="EMBL" id="BMCG01000004">
    <property type="protein sequence ID" value="GGC13158.1"/>
    <property type="molecule type" value="Genomic_DNA"/>
</dbReference>
<dbReference type="RefSeq" id="WP_188396353.1">
    <property type="nucleotide sequence ID" value="NZ_BMCG01000004.1"/>
</dbReference>
<reference evidence="4" key="1">
    <citation type="journal article" date="2014" name="Int. J. Syst. Evol. Microbiol.">
        <title>Complete genome sequence of Corynebacterium casei LMG S-19264T (=DSM 44701T), isolated from a smear-ripened cheese.</title>
        <authorList>
            <consortium name="US DOE Joint Genome Institute (JGI-PGF)"/>
            <person name="Walter F."/>
            <person name="Albersmeier A."/>
            <person name="Kalinowski J."/>
            <person name="Ruckert C."/>
        </authorList>
    </citation>
    <scope>NUCLEOTIDE SEQUENCE</scope>
    <source>
        <strain evidence="4">CCM 7086</strain>
    </source>
</reference>